<dbReference type="InParanoid" id="A0A3P7DZ53"/>
<organism evidence="1 2">
    <name type="scientific">Wuchereria bancrofti</name>
    <dbReference type="NCBI Taxonomy" id="6293"/>
    <lineage>
        <taxon>Eukaryota</taxon>
        <taxon>Metazoa</taxon>
        <taxon>Ecdysozoa</taxon>
        <taxon>Nematoda</taxon>
        <taxon>Chromadorea</taxon>
        <taxon>Rhabditida</taxon>
        <taxon>Spirurina</taxon>
        <taxon>Spiruromorpha</taxon>
        <taxon>Filarioidea</taxon>
        <taxon>Onchocercidae</taxon>
        <taxon>Wuchereria</taxon>
    </lineage>
</organism>
<dbReference type="EMBL" id="UYWW01000974">
    <property type="protein sequence ID" value="VDM09697.1"/>
    <property type="molecule type" value="Genomic_DNA"/>
</dbReference>
<protein>
    <submittedName>
        <fullName evidence="1">Uncharacterized protein</fullName>
    </submittedName>
</protein>
<name>A0A3P7DZ53_WUCBA</name>
<dbReference type="AlphaFoldDB" id="A0A3P7DZ53"/>
<keyword evidence="2" id="KW-1185">Reference proteome</keyword>
<sequence>MESNDERIQIRRMSLAEFTGLESYVSERKKQKDSMSPEKNIYFKKNQSSISLIDTYSNRRRPIVSNAFDEIKCTELRKVPENELANKPEQINFHDISERVENLRKQLEKTMNDLPNQSPRKSFDSENEKTELLKESRKLAGACKTMLLEINGMGNGKYWSQIMDEVLEAAEGVTHITERMIQKSNSIFQAQLMTTKTEQMLKSLLEVLQTIEKAQAKDGDSMKLLTARSTTLTANIRQLLSTVSYIEIKYHSTTTVILECYRSVCQYISESIFHEFALKAITFTKAIREIVISFFFEVCVMGQSNSCRTIKMTVEYVTDIKHLDYENEETIEPLRII</sequence>
<evidence type="ECO:0000313" key="2">
    <source>
        <dbReference type="Proteomes" id="UP000270924"/>
    </source>
</evidence>
<reference evidence="1 2" key="1">
    <citation type="submission" date="2018-11" db="EMBL/GenBank/DDBJ databases">
        <authorList>
            <consortium name="Pathogen Informatics"/>
        </authorList>
    </citation>
    <scope>NUCLEOTIDE SEQUENCE [LARGE SCALE GENOMIC DNA]</scope>
</reference>
<dbReference type="Proteomes" id="UP000270924">
    <property type="component" value="Unassembled WGS sequence"/>
</dbReference>
<dbReference type="OrthoDB" id="5847988at2759"/>
<dbReference type="OMA" id="AQLMTTK"/>
<proteinExistence type="predicted"/>
<dbReference type="FunCoup" id="A0A3P7DZ53">
    <property type="interactions" value="12"/>
</dbReference>
<evidence type="ECO:0000313" key="1">
    <source>
        <dbReference type="EMBL" id="VDM09697.1"/>
    </source>
</evidence>
<accession>A0A3P7DZ53</accession>
<gene>
    <name evidence="1" type="ORF">WBA_LOCUS3083</name>
</gene>